<evidence type="ECO:0000313" key="5">
    <source>
        <dbReference type="EMBL" id="KZM71179.1"/>
    </source>
</evidence>
<dbReference type="PANTHER" id="PTHR43464:SF19">
    <property type="entry name" value="UBIQUINONE BIOSYNTHESIS O-METHYLTRANSFERASE, MITOCHONDRIAL"/>
    <property type="match status" value="1"/>
</dbReference>
<dbReference type="Gene3D" id="3.40.50.150">
    <property type="entry name" value="Vaccinia Virus protein VP39"/>
    <property type="match status" value="1"/>
</dbReference>
<dbReference type="OrthoDB" id="9786503at2"/>
<evidence type="ECO:0000256" key="1">
    <source>
        <dbReference type="ARBA" id="ARBA00022603"/>
    </source>
</evidence>
<proteinExistence type="predicted"/>
<dbReference type="CDD" id="cd02440">
    <property type="entry name" value="AdoMet_MTases"/>
    <property type="match status" value="1"/>
</dbReference>
<evidence type="ECO:0000256" key="2">
    <source>
        <dbReference type="ARBA" id="ARBA00022679"/>
    </source>
</evidence>
<dbReference type="GO" id="GO:0032259">
    <property type="term" value="P:methylation"/>
    <property type="evidence" value="ECO:0007669"/>
    <property type="project" value="UniProtKB-KW"/>
</dbReference>
<keyword evidence="3" id="KW-0949">S-adenosyl-L-methionine</keyword>
<comment type="caution">
    <text evidence="5">The sequence shown here is derived from an EMBL/GenBank/DDBJ whole genome shotgun (WGS) entry which is preliminary data.</text>
</comment>
<organism evidence="5 6">
    <name type="scientific">Nocardia terpenica</name>
    <dbReference type="NCBI Taxonomy" id="455432"/>
    <lineage>
        <taxon>Bacteria</taxon>
        <taxon>Bacillati</taxon>
        <taxon>Actinomycetota</taxon>
        <taxon>Actinomycetes</taxon>
        <taxon>Mycobacteriales</taxon>
        <taxon>Nocardiaceae</taxon>
        <taxon>Nocardia</taxon>
    </lineage>
</organism>
<dbReference type="InterPro" id="IPR029063">
    <property type="entry name" value="SAM-dependent_MTases_sf"/>
</dbReference>
<dbReference type="InterPro" id="IPR041698">
    <property type="entry name" value="Methyltransf_25"/>
</dbReference>
<sequence>MTTHRHAPHPGFDTTGTPQEVWNKRYGTEHIWSGNANAVLVRMVSDFPAGRALDLGCGEGGDSVWLAARGWRVTGVDVADVALDRARELAAELDVSDRITFERHDLAESFPDGAFDLISAQFFHSPLEFPRARILRTAAEALAPGGVLLVVDHGAAPPWARDLPEDVRFPSAQEVVDELDLDESRWRAERIESAEREAVGPSGETGMLLDNIVLIRRVG</sequence>
<accession>A0A164K9J8</accession>
<name>A0A164K9J8_9NOCA</name>
<keyword evidence="6" id="KW-1185">Reference proteome</keyword>
<dbReference type="Pfam" id="PF13649">
    <property type="entry name" value="Methyltransf_25"/>
    <property type="match status" value="1"/>
</dbReference>
<feature type="domain" description="Methyltransferase" evidence="4">
    <location>
        <begin position="53"/>
        <end position="146"/>
    </location>
</feature>
<dbReference type="Proteomes" id="UP000076512">
    <property type="component" value="Unassembled WGS sequence"/>
</dbReference>
<dbReference type="AlphaFoldDB" id="A0A164K9J8"/>
<dbReference type="PANTHER" id="PTHR43464">
    <property type="entry name" value="METHYLTRANSFERASE"/>
    <property type="match status" value="1"/>
</dbReference>
<dbReference type="EMBL" id="LWGR01000013">
    <property type="protein sequence ID" value="KZM71179.1"/>
    <property type="molecule type" value="Genomic_DNA"/>
</dbReference>
<dbReference type="RefSeq" id="WP_067596202.1">
    <property type="nucleotide sequence ID" value="NZ_JABMCZ010000003.1"/>
</dbReference>
<evidence type="ECO:0000259" key="4">
    <source>
        <dbReference type="Pfam" id="PF13649"/>
    </source>
</evidence>
<keyword evidence="2 5" id="KW-0808">Transferase</keyword>
<dbReference type="STRING" id="455432.AWN90_38910"/>
<keyword evidence="1 5" id="KW-0489">Methyltransferase</keyword>
<gene>
    <name evidence="5" type="ORF">AWN90_38910</name>
</gene>
<dbReference type="SUPFAM" id="SSF53335">
    <property type="entry name" value="S-adenosyl-L-methionine-dependent methyltransferases"/>
    <property type="match status" value="1"/>
</dbReference>
<dbReference type="GO" id="GO:0008168">
    <property type="term" value="F:methyltransferase activity"/>
    <property type="evidence" value="ECO:0007669"/>
    <property type="project" value="UniProtKB-KW"/>
</dbReference>
<protein>
    <submittedName>
        <fullName evidence="5">Methyltransferase</fullName>
    </submittedName>
</protein>
<evidence type="ECO:0000313" key="6">
    <source>
        <dbReference type="Proteomes" id="UP000076512"/>
    </source>
</evidence>
<reference evidence="5 6" key="1">
    <citation type="submission" date="2016-04" db="EMBL/GenBank/DDBJ databases">
        <authorList>
            <person name="Evans L.H."/>
            <person name="Alamgir A."/>
            <person name="Owens N."/>
            <person name="Weber N.D."/>
            <person name="Virtaneva K."/>
            <person name="Barbian K."/>
            <person name="Babar A."/>
            <person name="Rosenke K."/>
        </authorList>
    </citation>
    <scope>NUCLEOTIDE SEQUENCE [LARGE SCALE GENOMIC DNA]</scope>
    <source>
        <strain evidence="5 6">IFM 0406</strain>
    </source>
</reference>
<evidence type="ECO:0000256" key="3">
    <source>
        <dbReference type="ARBA" id="ARBA00022691"/>
    </source>
</evidence>